<proteinExistence type="predicted"/>
<dbReference type="EMBL" id="MU003518">
    <property type="protein sequence ID" value="KAF2467907.1"/>
    <property type="molecule type" value="Genomic_DNA"/>
</dbReference>
<name>A0ACB6QNP6_9PLEO</name>
<comment type="caution">
    <text evidence="1">The sequence shown here is derived from an EMBL/GenBank/DDBJ whole genome shotgun (WGS) entry which is preliminary data.</text>
</comment>
<evidence type="ECO:0000313" key="1">
    <source>
        <dbReference type="EMBL" id="KAF2467907.1"/>
    </source>
</evidence>
<accession>A0ACB6QNP6</accession>
<keyword evidence="2" id="KW-1185">Reference proteome</keyword>
<dbReference type="Proteomes" id="UP000799755">
    <property type="component" value="Unassembled WGS sequence"/>
</dbReference>
<sequence length="410" mass="46371">MTTQVSPSPSFTKTTTPPDWLGWVSKPNRPYGRGTLDILWSCLFTIFICTWTIQHPMVPGRDEKWQWISIRKVWLMAFTVIAPEMLIGSAIGEYLLANESVDEFKNEISQDWTTTHGFFALMGGFVVKSRNNPPLVIRVSGRGIMNLKDSGSPKPVTKRDIDDRSKADILVKATACFQALWLVIQCCARVQQNLPITPLELATVGFVGCSLVTYVTWFSKPQQVNETITILEAPALDFQTLRSQVNKGWKSDIEISDEYQTSVIKALEEKGRIKTLHYFAGHHKHSMRISMAAGSLFGAVHIIAWNFAFPTRVETIMWRVAAVASTVMPTVLLFLLLISLPQGPLSSINDSYVYPLLKRLGRTNRQERENNAVYGTMRLYLIVALFITFRSQPPSIYTTVDWSKYIPHFS</sequence>
<reference evidence="1" key="1">
    <citation type="journal article" date="2020" name="Stud. Mycol.">
        <title>101 Dothideomycetes genomes: a test case for predicting lifestyles and emergence of pathogens.</title>
        <authorList>
            <person name="Haridas S."/>
            <person name="Albert R."/>
            <person name="Binder M."/>
            <person name="Bloem J."/>
            <person name="Labutti K."/>
            <person name="Salamov A."/>
            <person name="Andreopoulos B."/>
            <person name="Baker S."/>
            <person name="Barry K."/>
            <person name="Bills G."/>
            <person name="Bluhm B."/>
            <person name="Cannon C."/>
            <person name="Castanera R."/>
            <person name="Culley D."/>
            <person name="Daum C."/>
            <person name="Ezra D."/>
            <person name="Gonzalez J."/>
            <person name="Henrissat B."/>
            <person name="Kuo A."/>
            <person name="Liang C."/>
            <person name="Lipzen A."/>
            <person name="Lutzoni F."/>
            <person name="Magnuson J."/>
            <person name="Mondo S."/>
            <person name="Nolan M."/>
            <person name="Ohm R."/>
            <person name="Pangilinan J."/>
            <person name="Park H.-J."/>
            <person name="Ramirez L."/>
            <person name="Alfaro M."/>
            <person name="Sun H."/>
            <person name="Tritt A."/>
            <person name="Yoshinaga Y."/>
            <person name="Zwiers L.-H."/>
            <person name="Turgeon B."/>
            <person name="Goodwin S."/>
            <person name="Spatafora J."/>
            <person name="Crous P."/>
            <person name="Grigoriev I."/>
        </authorList>
    </citation>
    <scope>NUCLEOTIDE SEQUENCE</scope>
    <source>
        <strain evidence="1">ATCC 200398</strain>
    </source>
</reference>
<organism evidence="1 2">
    <name type="scientific">Lindgomyces ingoldianus</name>
    <dbReference type="NCBI Taxonomy" id="673940"/>
    <lineage>
        <taxon>Eukaryota</taxon>
        <taxon>Fungi</taxon>
        <taxon>Dikarya</taxon>
        <taxon>Ascomycota</taxon>
        <taxon>Pezizomycotina</taxon>
        <taxon>Dothideomycetes</taxon>
        <taxon>Pleosporomycetidae</taxon>
        <taxon>Pleosporales</taxon>
        <taxon>Lindgomycetaceae</taxon>
        <taxon>Lindgomyces</taxon>
    </lineage>
</organism>
<protein>
    <submittedName>
        <fullName evidence="1">Uncharacterized protein</fullName>
    </submittedName>
</protein>
<gene>
    <name evidence="1" type="ORF">BDR25DRAFT_374204</name>
</gene>
<evidence type="ECO:0000313" key="2">
    <source>
        <dbReference type="Proteomes" id="UP000799755"/>
    </source>
</evidence>